<organism evidence="1 2">
    <name type="scientific">Caballeronia udeis</name>
    <dbReference type="NCBI Taxonomy" id="1232866"/>
    <lineage>
        <taxon>Bacteria</taxon>
        <taxon>Pseudomonadati</taxon>
        <taxon>Pseudomonadota</taxon>
        <taxon>Betaproteobacteria</taxon>
        <taxon>Burkholderiales</taxon>
        <taxon>Burkholderiaceae</taxon>
        <taxon>Caballeronia</taxon>
    </lineage>
</organism>
<name>A0ABW8MTB6_9BURK</name>
<reference evidence="1 2" key="1">
    <citation type="submission" date="2024-10" db="EMBL/GenBank/DDBJ databases">
        <authorList>
            <person name="Deangelis K."/>
            <person name="Huntemann M."/>
            <person name="Clum A."/>
            <person name="Wang J."/>
            <person name="Palaniappan K."/>
            <person name="Ritter S."/>
            <person name="Chen I.-M."/>
            <person name="Stamatis D."/>
            <person name="Reddy T."/>
            <person name="O'Malley R."/>
            <person name="Daum C."/>
            <person name="Ng V."/>
            <person name="Ivanova N."/>
            <person name="Kyrpides N."/>
            <person name="Woyke T."/>
        </authorList>
    </citation>
    <scope>NUCLEOTIDE SEQUENCE [LARGE SCALE GENOMIC DNA]</scope>
    <source>
        <strain evidence="1 2">GAS97</strain>
    </source>
</reference>
<dbReference type="SUPFAM" id="SSF53756">
    <property type="entry name" value="UDP-Glycosyltransferase/glycogen phosphorylase"/>
    <property type="match status" value="1"/>
</dbReference>
<dbReference type="RefSeq" id="WP_404612220.1">
    <property type="nucleotide sequence ID" value="NZ_JBIYDN010000030.1"/>
</dbReference>
<sequence>MQRVVWVTYRSSANVLLQGVPSAPMHRYDAFFGASRAWASADIGGYMGAKGTVASRPTNVHVHLYYGVDPSRYRKDENVGCLYGYHYAESESMTLSYSQDHPEGRVLRTIRRGLKALLGCDLIHTFRNRAALLEADVIWTHTEREYLSAALLLMLKRGPCKPLLLAQSVWLLDIWESLGVFKRAIFKRLLSQASLLTTLTHDNAALVKKFWNREATVVLYGISTDDFPLQPVSGWRPHGPLRVAAIGNDRDRDWQTFMAAFENDPRFSARLATQRKVTRPDQADNIVIAPVSGLAEQRALYDWADVIVVPLHPNHHASGITVLLEAVMAGKVVVATDIGGLSDYFSADAVSYVPVHDAPGLRETVAALGADPEGTTERIRRAQQELVSKDLTTRGFARQHVMLTHQMLREAQPDERAESLARV</sequence>
<keyword evidence="2" id="KW-1185">Reference proteome</keyword>
<dbReference type="Gene3D" id="3.40.50.2000">
    <property type="entry name" value="Glycogen Phosphorylase B"/>
    <property type="match status" value="2"/>
</dbReference>
<evidence type="ECO:0000313" key="2">
    <source>
        <dbReference type="Proteomes" id="UP001620514"/>
    </source>
</evidence>
<dbReference type="EMBL" id="JBIYDN010000030">
    <property type="protein sequence ID" value="MFK4446960.1"/>
    <property type="molecule type" value="Genomic_DNA"/>
</dbReference>
<reference evidence="1 2" key="2">
    <citation type="submission" date="2024-11" db="EMBL/GenBank/DDBJ databases">
        <title>Using genomics to understand microbial adaptation to soil warming.</title>
        <authorList>
            <person name="Deangelis K.M. PhD."/>
        </authorList>
    </citation>
    <scope>NUCLEOTIDE SEQUENCE [LARGE SCALE GENOMIC DNA]</scope>
    <source>
        <strain evidence="1 2">GAS97</strain>
    </source>
</reference>
<dbReference type="Pfam" id="PF13692">
    <property type="entry name" value="Glyco_trans_1_4"/>
    <property type="match status" value="1"/>
</dbReference>
<proteinExistence type="predicted"/>
<protein>
    <submittedName>
        <fullName evidence="1">Glycosyltransferase involved in cell wall biosynthesis</fullName>
    </submittedName>
</protein>
<gene>
    <name evidence="1" type="ORF">ABH943_006992</name>
</gene>
<accession>A0ABW8MTB6</accession>
<comment type="caution">
    <text evidence="1">The sequence shown here is derived from an EMBL/GenBank/DDBJ whole genome shotgun (WGS) entry which is preliminary data.</text>
</comment>
<evidence type="ECO:0000313" key="1">
    <source>
        <dbReference type="EMBL" id="MFK4446960.1"/>
    </source>
</evidence>
<dbReference type="Proteomes" id="UP001620514">
    <property type="component" value="Unassembled WGS sequence"/>
</dbReference>